<keyword evidence="4" id="KW-1185">Reference proteome</keyword>
<feature type="region of interest" description="Disordered" evidence="1">
    <location>
        <begin position="57"/>
        <end position="91"/>
    </location>
</feature>
<protein>
    <submittedName>
        <fullName evidence="2">Uncharacterized protein</fullName>
    </submittedName>
</protein>
<evidence type="ECO:0000313" key="4">
    <source>
        <dbReference type="Proteomes" id="UP000663829"/>
    </source>
</evidence>
<evidence type="ECO:0000256" key="1">
    <source>
        <dbReference type="SAM" id="MobiDB-lite"/>
    </source>
</evidence>
<dbReference type="Proteomes" id="UP000663829">
    <property type="component" value="Unassembled WGS sequence"/>
</dbReference>
<organism evidence="2 4">
    <name type="scientific">Didymodactylos carnosus</name>
    <dbReference type="NCBI Taxonomy" id="1234261"/>
    <lineage>
        <taxon>Eukaryota</taxon>
        <taxon>Metazoa</taxon>
        <taxon>Spiralia</taxon>
        <taxon>Gnathifera</taxon>
        <taxon>Rotifera</taxon>
        <taxon>Eurotatoria</taxon>
        <taxon>Bdelloidea</taxon>
        <taxon>Philodinida</taxon>
        <taxon>Philodinidae</taxon>
        <taxon>Didymodactylos</taxon>
    </lineage>
</organism>
<comment type="caution">
    <text evidence="2">The sequence shown here is derived from an EMBL/GenBank/DDBJ whole genome shotgun (WGS) entry which is preliminary data.</text>
</comment>
<dbReference type="EMBL" id="CAJNOQ010020682">
    <property type="protein sequence ID" value="CAF1473608.1"/>
    <property type="molecule type" value="Genomic_DNA"/>
</dbReference>
<gene>
    <name evidence="2" type="ORF">GPM918_LOCUS35554</name>
    <name evidence="3" type="ORF">SRO942_LOCUS36273</name>
</gene>
<evidence type="ECO:0000313" key="2">
    <source>
        <dbReference type="EMBL" id="CAF1473608.1"/>
    </source>
</evidence>
<name>A0A815R7F0_9BILA</name>
<dbReference type="EMBL" id="CAJOBC010086152">
    <property type="protein sequence ID" value="CAF4340504.1"/>
    <property type="molecule type" value="Genomic_DNA"/>
</dbReference>
<sequence>MMAGDVPKKSIKCTTYLPPCVKVGIEAINDMSTTPALDRRGFDRKIENSSEMAVYIHSTPQNTLSKPSVISITKNSTEKNGAPLIDERSSG</sequence>
<feature type="compositionally biased region" description="Polar residues" evidence="1">
    <location>
        <begin position="58"/>
        <end position="79"/>
    </location>
</feature>
<reference evidence="2" key="1">
    <citation type="submission" date="2021-02" db="EMBL/GenBank/DDBJ databases">
        <authorList>
            <person name="Nowell W R."/>
        </authorList>
    </citation>
    <scope>NUCLEOTIDE SEQUENCE</scope>
</reference>
<evidence type="ECO:0000313" key="3">
    <source>
        <dbReference type="EMBL" id="CAF4340504.1"/>
    </source>
</evidence>
<dbReference type="Proteomes" id="UP000681722">
    <property type="component" value="Unassembled WGS sequence"/>
</dbReference>
<accession>A0A815R7F0</accession>
<dbReference type="AlphaFoldDB" id="A0A815R7F0"/>
<proteinExistence type="predicted"/>